<proteinExistence type="predicted"/>
<evidence type="ECO:0000313" key="1">
    <source>
        <dbReference type="EMBL" id="NYS78052.1"/>
    </source>
</evidence>
<protein>
    <submittedName>
        <fullName evidence="1">Uncharacterized protein</fullName>
    </submittedName>
</protein>
<dbReference type="AlphaFoldDB" id="A0A7Z0LSW4"/>
<accession>A0A7Z0LSW4</accession>
<keyword evidence="2" id="KW-1185">Reference proteome</keyword>
<sequence length="125" mass="13798">METFKASVQYNDLKGSAAADRADMTDAAKWLKDNGHITDEFVLGISMWAGENHGAHRDPVSVKFLVSGLNGYDNIPEMLQASGEPIQVKEISVDMDLLDFFALFKRLEITLSNNGLIEGKTYTSI</sequence>
<evidence type="ECO:0000313" key="2">
    <source>
        <dbReference type="Proteomes" id="UP000526892"/>
    </source>
</evidence>
<organism evidence="1 2">
    <name type="scientific">Vreelandella glaciei</name>
    <dbReference type="NCBI Taxonomy" id="186761"/>
    <lineage>
        <taxon>Bacteria</taxon>
        <taxon>Pseudomonadati</taxon>
        <taxon>Pseudomonadota</taxon>
        <taxon>Gammaproteobacteria</taxon>
        <taxon>Oceanospirillales</taxon>
        <taxon>Halomonadaceae</taxon>
        <taxon>Vreelandella</taxon>
    </lineage>
</organism>
<reference evidence="1 2" key="1">
    <citation type="journal article" date="2003" name="Extremophiles">
        <title>Halomonas glaciei sp. nov. isolated from fast ice of Adelie Land, Antarctica.</title>
        <authorList>
            <person name="Reddy G.S."/>
            <person name="Raghavan P.U."/>
            <person name="Sarita N.B."/>
            <person name="Prakash J.S."/>
            <person name="Nagesh N."/>
            <person name="Delille D."/>
            <person name="Shivaji S."/>
        </authorList>
    </citation>
    <scope>NUCLEOTIDE SEQUENCE [LARGE SCALE GENOMIC DNA]</scope>
    <source>
        <strain evidence="1 2">DD39</strain>
    </source>
</reference>
<comment type="caution">
    <text evidence="1">The sequence shown here is derived from an EMBL/GenBank/DDBJ whole genome shotgun (WGS) entry which is preliminary data.</text>
</comment>
<dbReference type="RefSeq" id="WP_179915998.1">
    <property type="nucleotide sequence ID" value="NZ_JACCDE010000013.1"/>
</dbReference>
<dbReference type="EMBL" id="JACCDE010000013">
    <property type="protein sequence ID" value="NYS78052.1"/>
    <property type="molecule type" value="Genomic_DNA"/>
</dbReference>
<gene>
    <name evidence="1" type="ORF">HZS80_10055</name>
</gene>
<name>A0A7Z0LSW4_9GAMM</name>
<dbReference type="Proteomes" id="UP000526892">
    <property type="component" value="Unassembled WGS sequence"/>
</dbReference>